<dbReference type="Pfam" id="PF26559">
    <property type="entry name" value="DUF8184"/>
    <property type="match status" value="1"/>
</dbReference>
<evidence type="ECO:0000313" key="2">
    <source>
        <dbReference type="Proteomes" id="UP000007486"/>
    </source>
</evidence>
<dbReference type="STRING" id="667015.Bacsa_0456"/>
<keyword evidence="2" id="KW-1185">Reference proteome</keyword>
<reference evidence="1 2" key="1">
    <citation type="journal article" date="2011" name="Stand. Genomic Sci.">
        <title>Complete genome sequence of Bacteroides salanitronis type strain (BL78).</title>
        <authorList>
            <person name="Gronow S."/>
            <person name="Held B."/>
            <person name="Lucas S."/>
            <person name="Lapidus A."/>
            <person name="Del Rio T.G."/>
            <person name="Nolan M."/>
            <person name="Tice H."/>
            <person name="Deshpande S."/>
            <person name="Cheng J.F."/>
            <person name="Pitluck S."/>
            <person name="Liolios K."/>
            <person name="Pagani I."/>
            <person name="Ivanova N."/>
            <person name="Mavromatis K."/>
            <person name="Pati A."/>
            <person name="Tapia R."/>
            <person name="Han C."/>
            <person name="Goodwin L."/>
            <person name="Chen A."/>
            <person name="Palaniappan K."/>
            <person name="Land M."/>
            <person name="Hauser L."/>
            <person name="Chang Y.J."/>
            <person name="Jeffries C.D."/>
            <person name="Brambilla E.M."/>
            <person name="Rohde M."/>
            <person name="Goker M."/>
            <person name="Detter J.C."/>
            <person name="Woyke T."/>
            <person name="Bristow J."/>
            <person name="Markowitz V."/>
            <person name="Hugenholtz P."/>
            <person name="Kyrpides N.C."/>
            <person name="Klenk H.P."/>
            <person name="Eisen J.A."/>
        </authorList>
    </citation>
    <scope>NUCLEOTIDE SEQUENCE [LARGE SCALE GENOMIC DNA]</scope>
    <source>
        <strain evidence="1 2">DSM 18170</strain>
    </source>
</reference>
<proteinExistence type="predicted"/>
<name>F0R8J9_PHOSB</name>
<sequence>MMIDLNQKFQYKLNEIDKFYVEFEKSTLKRIELIRYNNIKIDKSLIIVFDKEGDFVIKYPFEKLILQSIDIDETSIICRTPDELIKWEPNIQPLIFGYIRKIITVGLDNQLITKRDNA</sequence>
<dbReference type="Proteomes" id="UP000007486">
    <property type="component" value="Chromosome"/>
</dbReference>
<dbReference type="InterPro" id="IPR058497">
    <property type="entry name" value="DUF8184"/>
</dbReference>
<evidence type="ECO:0000313" key="1">
    <source>
        <dbReference type="EMBL" id="ADY35054.1"/>
    </source>
</evidence>
<dbReference type="KEGG" id="bsa:Bacsa_0456"/>
<protein>
    <submittedName>
        <fullName evidence="1">Uncharacterized protein</fullName>
    </submittedName>
</protein>
<dbReference type="EMBL" id="CP002530">
    <property type="protein sequence ID" value="ADY35054.1"/>
    <property type="molecule type" value="Genomic_DNA"/>
</dbReference>
<dbReference type="AlphaFoldDB" id="F0R8J9"/>
<dbReference type="HOGENOM" id="CLU_2068419_0_0_10"/>
<dbReference type="RefSeq" id="WP_013616516.1">
    <property type="nucleotide sequence ID" value="NC_015164.1"/>
</dbReference>
<accession>F0R8J9</accession>
<gene>
    <name evidence="1" type="ordered locus">Bacsa_0456</name>
</gene>
<organism evidence="1 2">
    <name type="scientific">Phocaeicola salanitronis (strain DSM 18170 / JCM 13657 / CCUG 60908 / BL78)</name>
    <name type="common">Bacteroides salanitronis</name>
    <dbReference type="NCBI Taxonomy" id="667015"/>
    <lineage>
        <taxon>Bacteria</taxon>
        <taxon>Pseudomonadati</taxon>
        <taxon>Bacteroidota</taxon>
        <taxon>Bacteroidia</taxon>
        <taxon>Bacteroidales</taxon>
        <taxon>Bacteroidaceae</taxon>
        <taxon>Phocaeicola</taxon>
    </lineage>
</organism>